<proteinExistence type="inferred from homology"/>
<dbReference type="InterPro" id="IPR036291">
    <property type="entry name" value="NAD(P)-bd_dom_sf"/>
</dbReference>
<evidence type="ECO:0000313" key="5">
    <source>
        <dbReference type="Proteomes" id="UP000271272"/>
    </source>
</evidence>
<dbReference type="GO" id="GO:0016616">
    <property type="term" value="F:oxidoreductase activity, acting on the CH-OH group of donors, NAD or NADP as acceptor"/>
    <property type="evidence" value="ECO:0007669"/>
    <property type="project" value="TreeGrafter"/>
</dbReference>
<dbReference type="Gene3D" id="3.40.50.720">
    <property type="entry name" value="NAD(P)-binding Rossmann-like Domain"/>
    <property type="match status" value="1"/>
</dbReference>
<dbReference type="AlphaFoldDB" id="A0A3P1UNY2"/>
<dbReference type="InterPro" id="IPR020904">
    <property type="entry name" value="Sc_DH/Rdtase_CS"/>
</dbReference>
<dbReference type="OrthoDB" id="3189729at2"/>
<dbReference type="FunFam" id="3.40.50.720:FF:000173">
    <property type="entry name" value="3-oxoacyl-[acyl-carrier protein] reductase"/>
    <property type="match status" value="1"/>
</dbReference>
<dbReference type="PRINTS" id="PR00081">
    <property type="entry name" value="GDHRDH"/>
</dbReference>
<dbReference type="Proteomes" id="UP000271272">
    <property type="component" value="Unassembled WGS sequence"/>
</dbReference>
<keyword evidence="2" id="KW-0560">Oxidoreductase</keyword>
<sequence>MSILPAPEPRAVVVTGASRGIGAAVAAALAAQGDRVAGISRSGAAPDGVLALSADVSDRAALAAAMSTAATAHGPAQVLVTAAGLSTPALAAGTGPRAWQEALAVNLTGTFNAVQEVLPAMMRRRRGAIVLVSSVLAARGGVGTAAYGASKGGVEGLVRSLARELAPRRITVNAVAPGFVETGMTASLAPSQREDYLRQIPLGRFAGPQEVVGPVLFLASPGASYITGAILGVDGGLGMGR</sequence>
<dbReference type="PRINTS" id="PR00080">
    <property type="entry name" value="SDRFAMILY"/>
</dbReference>
<accession>A0A3P1UNY2</accession>
<reference evidence="4 5" key="1">
    <citation type="submission" date="2018-11" db="EMBL/GenBank/DDBJ databases">
        <title>Genomes From Bacteria Associated with the Canine Oral Cavity: a Test Case for Automated Genome-Based Taxonomic Assignment.</title>
        <authorList>
            <person name="Coil D.A."/>
            <person name="Jospin G."/>
            <person name="Darling A.E."/>
            <person name="Wallis C."/>
            <person name="Davis I.J."/>
            <person name="Harris S."/>
            <person name="Eisen J.A."/>
            <person name="Holcombe L.J."/>
            <person name="O'Flynn C."/>
        </authorList>
    </citation>
    <scope>NUCLEOTIDE SEQUENCE [LARGE SCALE GENOMIC DNA]</scope>
    <source>
        <strain evidence="4 5">OH5050</strain>
    </source>
</reference>
<dbReference type="EMBL" id="RQZC01000031">
    <property type="protein sequence ID" value="RRD23441.1"/>
    <property type="molecule type" value="Genomic_DNA"/>
</dbReference>
<comment type="similarity">
    <text evidence="1">Belongs to the short-chain dehydrogenases/reductases (SDR) family.</text>
</comment>
<dbReference type="InterPro" id="IPR002347">
    <property type="entry name" value="SDR_fam"/>
</dbReference>
<dbReference type="PROSITE" id="PS00061">
    <property type="entry name" value="ADH_SHORT"/>
    <property type="match status" value="1"/>
</dbReference>
<keyword evidence="5" id="KW-1185">Reference proteome</keyword>
<dbReference type="Pfam" id="PF13561">
    <property type="entry name" value="adh_short_C2"/>
    <property type="match status" value="1"/>
</dbReference>
<name>A0A3P1UNY2_9ACTO</name>
<evidence type="ECO:0000256" key="1">
    <source>
        <dbReference type="ARBA" id="ARBA00006484"/>
    </source>
</evidence>
<feature type="domain" description="Ketoreductase" evidence="3">
    <location>
        <begin position="10"/>
        <end position="178"/>
    </location>
</feature>
<dbReference type="PANTHER" id="PTHR42760">
    <property type="entry name" value="SHORT-CHAIN DEHYDROGENASES/REDUCTASES FAMILY MEMBER"/>
    <property type="match status" value="1"/>
</dbReference>
<comment type="caution">
    <text evidence="4">The sequence shown here is derived from an EMBL/GenBank/DDBJ whole genome shotgun (WGS) entry which is preliminary data.</text>
</comment>
<organism evidence="4 5">
    <name type="scientific">Actinomyces bowdenii</name>
    <dbReference type="NCBI Taxonomy" id="131109"/>
    <lineage>
        <taxon>Bacteria</taxon>
        <taxon>Bacillati</taxon>
        <taxon>Actinomycetota</taxon>
        <taxon>Actinomycetes</taxon>
        <taxon>Actinomycetales</taxon>
        <taxon>Actinomycetaceae</taxon>
        <taxon>Actinomyces</taxon>
    </lineage>
</organism>
<dbReference type="SMART" id="SM00822">
    <property type="entry name" value="PKS_KR"/>
    <property type="match status" value="1"/>
</dbReference>
<protein>
    <submittedName>
        <fullName evidence="4">SDR family oxidoreductase</fullName>
    </submittedName>
</protein>
<gene>
    <name evidence="4" type="ORF">EII10_11940</name>
</gene>
<dbReference type="SUPFAM" id="SSF51735">
    <property type="entry name" value="NAD(P)-binding Rossmann-fold domains"/>
    <property type="match status" value="1"/>
</dbReference>
<dbReference type="GO" id="GO:0030497">
    <property type="term" value="P:fatty acid elongation"/>
    <property type="evidence" value="ECO:0007669"/>
    <property type="project" value="TreeGrafter"/>
</dbReference>
<evidence type="ECO:0000256" key="2">
    <source>
        <dbReference type="ARBA" id="ARBA00023002"/>
    </source>
</evidence>
<dbReference type="RefSeq" id="WP_124934713.1">
    <property type="nucleotide sequence ID" value="NZ_RQZC01000031.1"/>
</dbReference>
<dbReference type="PANTHER" id="PTHR42760:SF135">
    <property type="entry name" value="BLL7886 PROTEIN"/>
    <property type="match status" value="1"/>
</dbReference>
<dbReference type="InterPro" id="IPR057326">
    <property type="entry name" value="KR_dom"/>
</dbReference>
<evidence type="ECO:0000313" key="4">
    <source>
        <dbReference type="EMBL" id="RRD23441.1"/>
    </source>
</evidence>
<evidence type="ECO:0000259" key="3">
    <source>
        <dbReference type="SMART" id="SM00822"/>
    </source>
</evidence>